<evidence type="ECO:0000256" key="3">
    <source>
        <dbReference type="ARBA" id="ARBA00022502"/>
    </source>
</evidence>
<keyword evidence="11" id="KW-1185">Reference proteome</keyword>
<evidence type="ECO:0000256" key="8">
    <source>
        <dbReference type="SAM" id="Phobius"/>
    </source>
</evidence>
<feature type="transmembrane region" description="Helical" evidence="8">
    <location>
        <begin position="226"/>
        <end position="244"/>
    </location>
</feature>
<feature type="transmembrane region" description="Helical" evidence="8">
    <location>
        <begin position="38"/>
        <end position="59"/>
    </location>
</feature>
<evidence type="ECO:0000256" key="4">
    <source>
        <dbReference type="ARBA" id="ARBA00022692"/>
    </source>
</evidence>
<dbReference type="OrthoDB" id="68581at2759"/>
<dbReference type="STRING" id="195883.A0A482XJ74"/>
<accession>A0A482XJ74</accession>
<dbReference type="PANTHER" id="PTHR12892">
    <property type="entry name" value="FGF RECEPTOR ACTIVATING PROTEIN 1"/>
    <property type="match status" value="1"/>
</dbReference>
<comment type="similarity">
    <text evidence="2">Belongs to the PGAP2 family.</text>
</comment>
<name>A0A482XJ74_LAOST</name>
<evidence type="ECO:0000313" key="11">
    <source>
        <dbReference type="Proteomes" id="UP000291343"/>
    </source>
</evidence>
<dbReference type="GO" id="GO:0006506">
    <property type="term" value="P:GPI anchor biosynthetic process"/>
    <property type="evidence" value="ECO:0007669"/>
    <property type="project" value="UniProtKB-KW"/>
</dbReference>
<feature type="transmembrane region" description="Helical" evidence="8">
    <location>
        <begin position="91"/>
        <end position="107"/>
    </location>
</feature>
<keyword evidence="6" id="KW-0333">Golgi apparatus</keyword>
<evidence type="ECO:0000313" key="10">
    <source>
        <dbReference type="EMBL" id="RZF45331.1"/>
    </source>
</evidence>
<dbReference type="Pfam" id="PF10277">
    <property type="entry name" value="Frag1"/>
    <property type="match status" value="1"/>
</dbReference>
<dbReference type="InterPro" id="IPR019402">
    <property type="entry name" value="CWH43_N"/>
</dbReference>
<proteinExistence type="inferred from homology"/>
<evidence type="ECO:0000259" key="9">
    <source>
        <dbReference type="Pfam" id="PF10277"/>
    </source>
</evidence>
<feature type="domain" description="CWH43-like N-terminal" evidence="9">
    <location>
        <begin position="37"/>
        <end position="253"/>
    </location>
</feature>
<dbReference type="AlphaFoldDB" id="A0A482XJ74"/>
<feature type="transmembrane region" description="Helical" evidence="8">
    <location>
        <begin position="127"/>
        <end position="148"/>
    </location>
</feature>
<dbReference type="Proteomes" id="UP000291343">
    <property type="component" value="Unassembled WGS sequence"/>
</dbReference>
<dbReference type="InterPro" id="IPR039545">
    <property type="entry name" value="PGAP2"/>
</dbReference>
<evidence type="ECO:0000256" key="1">
    <source>
        <dbReference type="ARBA" id="ARBA00004653"/>
    </source>
</evidence>
<dbReference type="InParanoid" id="A0A482XJ74"/>
<dbReference type="GO" id="GO:0005789">
    <property type="term" value="C:endoplasmic reticulum membrane"/>
    <property type="evidence" value="ECO:0007669"/>
    <property type="project" value="TreeGrafter"/>
</dbReference>
<keyword evidence="7 8" id="KW-0472">Membrane</keyword>
<keyword evidence="5 8" id="KW-1133">Transmembrane helix</keyword>
<dbReference type="GO" id="GO:0000139">
    <property type="term" value="C:Golgi membrane"/>
    <property type="evidence" value="ECO:0007669"/>
    <property type="project" value="UniProtKB-SubCell"/>
</dbReference>
<dbReference type="EMBL" id="QKKF02009269">
    <property type="protein sequence ID" value="RZF45331.1"/>
    <property type="molecule type" value="Genomic_DNA"/>
</dbReference>
<organism evidence="10 11">
    <name type="scientific">Laodelphax striatellus</name>
    <name type="common">Small brown planthopper</name>
    <name type="synonym">Delphax striatella</name>
    <dbReference type="NCBI Taxonomy" id="195883"/>
    <lineage>
        <taxon>Eukaryota</taxon>
        <taxon>Metazoa</taxon>
        <taxon>Ecdysozoa</taxon>
        <taxon>Arthropoda</taxon>
        <taxon>Hexapoda</taxon>
        <taxon>Insecta</taxon>
        <taxon>Pterygota</taxon>
        <taxon>Neoptera</taxon>
        <taxon>Paraneoptera</taxon>
        <taxon>Hemiptera</taxon>
        <taxon>Auchenorrhyncha</taxon>
        <taxon>Fulgoroidea</taxon>
        <taxon>Delphacidae</taxon>
        <taxon>Criomorphinae</taxon>
        <taxon>Laodelphax</taxon>
    </lineage>
</organism>
<dbReference type="FunCoup" id="A0A482XJ74">
    <property type="interactions" value="600"/>
</dbReference>
<protein>
    <recommendedName>
        <fullName evidence="9">CWH43-like N-terminal domain-containing protein</fullName>
    </recommendedName>
</protein>
<keyword evidence="4 8" id="KW-0812">Transmembrane</keyword>
<reference evidence="10 11" key="1">
    <citation type="journal article" date="2017" name="Gigascience">
        <title>Genome sequence of the small brown planthopper, Laodelphax striatellus.</title>
        <authorList>
            <person name="Zhu J."/>
            <person name="Jiang F."/>
            <person name="Wang X."/>
            <person name="Yang P."/>
            <person name="Bao Y."/>
            <person name="Zhao W."/>
            <person name="Wang W."/>
            <person name="Lu H."/>
            <person name="Wang Q."/>
            <person name="Cui N."/>
            <person name="Li J."/>
            <person name="Chen X."/>
            <person name="Luo L."/>
            <person name="Yu J."/>
            <person name="Kang L."/>
            <person name="Cui F."/>
        </authorList>
    </citation>
    <scope>NUCLEOTIDE SEQUENCE [LARGE SCALE GENOMIC DNA]</scope>
    <source>
        <strain evidence="10">Lst14</strain>
    </source>
</reference>
<keyword evidence="3" id="KW-0337">GPI-anchor biosynthesis</keyword>
<feature type="transmembrane region" description="Helical" evidence="8">
    <location>
        <begin position="200"/>
        <end position="220"/>
    </location>
</feature>
<sequence>MTNKPVMIASGYLPLSHRRGGGGKASEGWVLRLPIPSLAWLTCLLPLSSFVFCVVWSLIYNFEDSTFTHCKVPNFLPSISAAIGNYKTQRLVWGAAIAVHAVPRFLFTSMYRKYYRDVLSKRAQRLASVACALNIVENIALIGLTFIPSAYNYAIHEKCFMTFMVTSELYMVLTCILLTRYREQPADNVENRSLRLKYQLLAINMVSFALAGYFFIRHNLHCEPGVYSLFALCEYVVVLTNMAFHMTARWDFHGRIVCVDQFGIDIS</sequence>
<feature type="transmembrane region" description="Helical" evidence="8">
    <location>
        <begin position="160"/>
        <end position="179"/>
    </location>
</feature>
<comment type="caution">
    <text evidence="10">The sequence shown here is derived from an EMBL/GenBank/DDBJ whole genome shotgun (WGS) entry which is preliminary data.</text>
</comment>
<dbReference type="PANTHER" id="PTHR12892:SF11">
    <property type="entry name" value="POST-GPI ATTACHMENT TO PROTEINS FACTOR 2"/>
    <property type="match status" value="1"/>
</dbReference>
<evidence type="ECO:0000256" key="7">
    <source>
        <dbReference type="ARBA" id="ARBA00023136"/>
    </source>
</evidence>
<comment type="subcellular location">
    <subcellularLocation>
        <location evidence="1">Golgi apparatus membrane</location>
        <topology evidence="1">Multi-pass membrane protein</topology>
    </subcellularLocation>
</comment>
<evidence type="ECO:0000256" key="2">
    <source>
        <dbReference type="ARBA" id="ARBA00007414"/>
    </source>
</evidence>
<gene>
    <name evidence="10" type="ORF">LSTR_LSTR010418</name>
</gene>
<evidence type="ECO:0000256" key="6">
    <source>
        <dbReference type="ARBA" id="ARBA00023034"/>
    </source>
</evidence>
<evidence type="ECO:0000256" key="5">
    <source>
        <dbReference type="ARBA" id="ARBA00022989"/>
    </source>
</evidence>